<gene>
    <name evidence="3" type="ORF">CJ669_08775</name>
</gene>
<dbReference type="Pfam" id="PF00534">
    <property type="entry name" value="Glycos_transf_1"/>
    <property type="match status" value="1"/>
</dbReference>
<keyword evidence="3" id="KW-0808">Transferase</keyword>
<dbReference type="Gene3D" id="3.40.50.2000">
    <property type="entry name" value="Glycogen Phosphorylase B"/>
    <property type="match status" value="2"/>
</dbReference>
<dbReference type="InterPro" id="IPR050194">
    <property type="entry name" value="Glycosyltransferase_grp1"/>
</dbReference>
<dbReference type="InterPro" id="IPR001296">
    <property type="entry name" value="Glyco_trans_1"/>
</dbReference>
<dbReference type="RefSeq" id="WP_105909602.1">
    <property type="nucleotide sequence ID" value="NZ_NXGJ01000012.1"/>
</dbReference>
<evidence type="ECO:0000313" key="4">
    <source>
        <dbReference type="Proteomes" id="UP000239065"/>
    </source>
</evidence>
<dbReference type="PANTHER" id="PTHR45947:SF3">
    <property type="entry name" value="SULFOQUINOVOSYL TRANSFERASE SQD2"/>
    <property type="match status" value="1"/>
</dbReference>
<dbReference type="GO" id="GO:0016757">
    <property type="term" value="F:glycosyltransferase activity"/>
    <property type="evidence" value="ECO:0007669"/>
    <property type="project" value="InterPro"/>
</dbReference>
<feature type="domain" description="Glycosyl transferase family 1" evidence="1">
    <location>
        <begin position="166"/>
        <end position="326"/>
    </location>
</feature>
<name>A0A2S9SKT9_9BACT</name>
<dbReference type="Pfam" id="PF13477">
    <property type="entry name" value="Glyco_trans_4_2"/>
    <property type="match status" value="1"/>
</dbReference>
<dbReference type="Proteomes" id="UP000239065">
    <property type="component" value="Unassembled WGS sequence"/>
</dbReference>
<dbReference type="SUPFAM" id="SSF53756">
    <property type="entry name" value="UDP-Glycosyltransferase/glycogen phosphorylase"/>
    <property type="match status" value="1"/>
</dbReference>
<sequence length="349" mass="39996">MKNILEVCLSPDLGGLEIHVKDLTKFLGVKAILNPKGKVKELFTKEYINFETIGRYSFIKLAKIIDENKIDVVHINWTKDIPIAVLAKLISKQKPKIVQTRNMNMTRFKDDFYHKFLYKNISTIVGISAKVSEQLNKFIPQDVRPKIITWYSGVPKPILIDENRKKELKDSFGIKDEFIVCIVARIHQQKGQHIVLEAVEKLRNDGINAKTLVVGHYMDKSYFEELREKYKNDIFTGFASNANELIQISDCKVMATKNETFGMAIMDAMRCGVCVLGSDSGGPLESIEDMKTGLHFKTMNSNDLYHKLKLIYENKELREKLALAGQEKANREYDNITQFGKLKEILQKA</sequence>
<proteinExistence type="predicted"/>
<protein>
    <submittedName>
        <fullName evidence="3">Glycosyl transferase</fullName>
    </submittedName>
</protein>
<evidence type="ECO:0000259" key="1">
    <source>
        <dbReference type="Pfam" id="PF00534"/>
    </source>
</evidence>
<feature type="domain" description="Glycosyltransferase subfamily 4-like N-terminal" evidence="2">
    <location>
        <begin position="37"/>
        <end position="124"/>
    </location>
</feature>
<evidence type="ECO:0000313" key="3">
    <source>
        <dbReference type="EMBL" id="PRM87199.1"/>
    </source>
</evidence>
<comment type="caution">
    <text evidence="3">The sequence shown here is derived from an EMBL/GenBank/DDBJ whole genome shotgun (WGS) entry which is preliminary data.</text>
</comment>
<organism evidence="3 4">
    <name type="scientific">Aliarcobacter cryaerophilus</name>
    <dbReference type="NCBI Taxonomy" id="28198"/>
    <lineage>
        <taxon>Bacteria</taxon>
        <taxon>Pseudomonadati</taxon>
        <taxon>Campylobacterota</taxon>
        <taxon>Epsilonproteobacteria</taxon>
        <taxon>Campylobacterales</taxon>
        <taxon>Arcobacteraceae</taxon>
        <taxon>Aliarcobacter</taxon>
    </lineage>
</organism>
<dbReference type="PANTHER" id="PTHR45947">
    <property type="entry name" value="SULFOQUINOVOSYL TRANSFERASE SQD2"/>
    <property type="match status" value="1"/>
</dbReference>
<evidence type="ECO:0000259" key="2">
    <source>
        <dbReference type="Pfam" id="PF13477"/>
    </source>
</evidence>
<dbReference type="EMBL" id="NXGJ01000012">
    <property type="protein sequence ID" value="PRM87199.1"/>
    <property type="molecule type" value="Genomic_DNA"/>
</dbReference>
<dbReference type="CDD" id="cd03801">
    <property type="entry name" value="GT4_PimA-like"/>
    <property type="match status" value="1"/>
</dbReference>
<reference evidence="3 4" key="1">
    <citation type="submission" date="2017-09" db="EMBL/GenBank/DDBJ databases">
        <title>Reassesment of A. cryaerophilus.</title>
        <authorList>
            <person name="Perez-Cataluna A."/>
            <person name="Collado L."/>
            <person name="Salgado O."/>
            <person name="Lefinanco V."/>
            <person name="Figueras M.J."/>
        </authorList>
    </citation>
    <scope>NUCLEOTIDE SEQUENCE [LARGE SCALE GENOMIC DNA]</scope>
    <source>
        <strain evidence="3 4">LMG 9861</strain>
    </source>
</reference>
<dbReference type="AlphaFoldDB" id="A0A2S9SKT9"/>
<dbReference type="InterPro" id="IPR028098">
    <property type="entry name" value="Glyco_trans_4-like_N"/>
</dbReference>
<accession>A0A2S9SKT9</accession>